<feature type="coiled-coil region" evidence="10">
    <location>
        <begin position="42"/>
        <end position="76"/>
    </location>
</feature>
<dbReference type="Pfam" id="PF08234">
    <property type="entry name" value="Spindle_Spc25"/>
    <property type="match status" value="1"/>
</dbReference>
<dbReference type="GO" id="GO:0051301">
    <property type="term" value="P:cell division"/>
    <property type="evidence" value="ECO:0007669"/>
    <property type="project" value="UniProtKB-UniRule"/>
</dbReference>
<feature type="domain" description="Chromosome segregation protein Spc25 C-terminal" evidence="12">
    <location>
        <begin position="154"/>
        <end position="221"/>
    </location>
</feature>
<keyword evidence="5 9" id="KW-0498">Mitosis</keyword>
<dbReference type="Gramene" id="rna26184">
    <property type="protein sequence ID" value="RHN63483.1"/>
    <property type="gene ID" value="gene26184"/>
</dbReference>
<feature type="compositionally biased region" description="Basic residues" evidence="11">
    <location>
        <begin position="273"/>
        <end position="284"/>
    </location>
</feature>
<evidence type="ECO:0000256" key="5">
    <source>
        <dbReference type="ARBA" id="ARBA00022776"/>
    </source>
</evidence>
<dbReference type="GO" id="GO:0007059">
    <property type="term" value="P:chromosome segregation"/>
    <property type="evidence" value="ECO:0007669"/>
    <property type="project" value="InterPro"/>
</dbReference>
<keyword evidence="4 9" id="KW-0132">Cell division</keyword>
<evidence type="ECO:0000256" key="10">
    <source>
        <dbReference type="SAM" id="Coils"/>
    </source>
</evidence>
<dbReference type="PANTHER" id="PTHR14281">
    <property type="entry name" value="KINETOCHORE PROTEIN SPC25-RELATED"/>
    <property type="match status" value="1"/>
</dbReference>
<gene>
    <name evidence="13" type="ORF">MtrunA17_Chr4g0058741</name>
</gene>
<evidence type="ECO:0000256" key="1">
    <source>
        <dbReference type="ARBA" id="ARBA00004584"/>
    </source>
</evidence>
<dbReference type="CDD" id="cd23784">
    <property type="entry name" value="RWD_Spc25"/>
    <property type="match status" value="1"/>
</dbReference>
<dbReference type="Proteomes" id="UP000265566">
    <property type="component" value="Chromosome 4"/>
</dbReference>
<organism evidence="13 14">
    <name type="scientific">Medicago truncatula</name>
    <name type="common">Barrel medic</name>
    <name type="synonym">Medicago tribuloides</name>
    <dbReference type="NCBI Taxonomy" id="3880"/>
    <lineage>
        <taxon>Eukaryota</taxon>
        <taxon>Viridiplantae</taxon>
        <taxon>Streptophyta</taxon>
        <taxon>Embryophyta</taxon>
        <taxon>Tracheophyta</taxon>
        <taxon>Spermatophyta</taxon>
        <taxon>Magnoliopsida</taxon>
        <taxon>eudicotyledons</taxon>
        <taxon>Gunneridae</taxon>
        <taxon>Pentapetalae</taxon>
        <taxon>rosids</taxon>
        <taxon>fabids</taxon>
        <taxon>Fabales</taxon>
        <taxon>Fabaceae</taxon>
        <taxon>Papilionoideae</taxon>
        <taxon>50 kb inversion clade</taxon>
        <taxon>NPAAA clade</taxon>
        <taxon>Hologalegina</taxon>
        <taxon>IRL clade</taxon>
        <taxon>Trifolieae</taxon>
        <taxon>Medicago</taxon>
    </lineage>
</organism>
<keyword evidence="7 9" id="KW-0131">Cell cycle</keyword>
<dbReference type="AlphaFoldDB" id="A0A396IFB2"/>
<dbReference type="GO" id="GO:0031262">
    <property type="term" value="C:Ndc80 complex"/>
    <property type="evidence" value="ECO:0007669"/>
    <property type="project" value="InterPro"/>
</dbReference>
<feature type="region of interest" description="Disordered" evidence="11">
    <location>
        <begin position="262"/>
        <end position="298"/>
    </location>
</feature>
<sequence>MECSTSSTHRDSEITQQIHTIDAFAASVSKSFQSIKTTGQQTAKTQVQLEEVKDKLKEVEDELVKVLAEKTRKEAKRMALLDAIASAKARVGNLNSSIQEVRTRKQEYISFLSQQSLALAASEGRLNEGIEHTDETHEAISWYNRVLGFHVKGGRGVKFTFKNINLKNPNEEYSFTVFHDKNTYTLLRCEPSFDGIEELVHELNKTDGLFKFVRVMRKKFQEALVQGSLVLTTVNPGESAFISSSAPGTSVRSDSTTMENEHEVERSGSSAQLKKKQVRRRKSLARLSPDSASSVRQSPRLKEIKYKGCLPPHLMLRAELPRFSCRHNSLLRLLSVC</sequence>
<keyword evidence="9" id="KW-0539">Nucleus</keyword>
<evidence type="ECO:0000256" key="4">
    <source>
        <dbReference type="ARBA" id="ARBA00022618"/>
    </source>
</evidence>
<evidence type="ECO:0000313" key="14">
    <source>
        <dbReference type="Proteomes" id="UP000265566"/>
    </source>
</evidence>
<protein>
    <recommendedName>
        <fullName evidence="9">Kinetochore protein SPC25</fullName>
    </recommendedName>
</protein>
<keyword evidence="6 10" id="KW-0175">Coiled coil</keyword>
<evidence type="ECO:0000256" key="11">
    <source>
        <dbReference type="SAM" id="MobiDB-lite"/>
    </source>
</evidence>
<reference evidence="14" key="1">
    <citation type="journal article" date="2018" name="Nat. Plants">
        <title>Whole-genome landscape of Medicago truncatula symbiotic genes.</title>
        <authorList>
            <person name="Pecrix Y."/>
            <person name="Staton S.E."/>
            <person name="Sallet E."/>
            <person name="Lelandais-Briere C."/>
            <person name="Moreau S."/>
            <person name="Carrere S."/>
            <person name="Blein T."/>
            <person name="Jardinaud M.F."/>
            <person name="Latrasse D."/>
            <person name="Zouine M."/>
            <person name="Zahm M."/>
            <person name="Kreplak J."/>
            <person name="Mayjonade B."/>
            <person name="Satge C."/>
            <person name="Perez M."/>
            <person name="Cauet S."/>
            <person name="Marande W."/>
            <person name="Chantry-Darmon C."/>
            <person name="Lopez-Roques C."/>
            <person name="Bouchez O."/>
            <person name="Berard A."/>
            <person name="Debelle F."/>
            <person name="Munos S."/>
            <person name="Bendahmane A."/>
            <person name="Berges H."/>
            <person name="Niebel A."/>
            <person name="Buitink J."/>
            <person name="Frugier F."/>
            <person name="Benhamed M."/>
            <person name="Crespi M."/>
            <person name="Gouzy J."/>
            <person name="Gamas P."/>
        </authorList>
    </citation>
    <scope>NUCLEOTIDE SEQUENCE [LARGE SCALE GENOMIC DNA]</scope>
    <source>
        <strain evidence="14">cv. Jemalong A17</strain>
    </source>
</reference>
<dbReference type="InterPro" id="IPR013255">
    <property type="entry name" value="Spc25_C"/>
</dbReference>
<comment type="subunit">
    <text evidence="9">Component of the NDC80 complex.</text>
</comment>
<evidence type="ECO:0000256" key="9">
    <source>
        <dbReference type="RuleBase" id="RU367150"/>
    </source>
</evidence>
<evidence type="ECO:0000256" key="3">
    <source>
        <dbReference type="ARBA" id="ARBA00022454"/>
    </source>
</evidence>
<proteinExistence type="inferred from homology"/>
<accession>A0A396IFB2</accession>
<evidence type="ECO:0000259" key="12">
    <source>
        <dbReference type="Pfam" id="PF08234"/>
    </source>
</evidence>
<dbReference type="FunFam" id="3.30.457.50:FF:000001">
    <property type="entry name" value="Probable kinetochore protein spc25"/>
    <property type="match status" value="1"/>
</dbReference>
<dbReference type="GO" id="GO:0005634">
    <property type="term" value="C:nucleus"/>
    <property type="evidence" value="ECO:0007669"/>
    <property type="project" value="UniProtKB-SubCell"/>
</dbReference>
<comment type="caution">
    <text evidence="13">The sequence shown here is derived from an EMBL/GenBank/DDBJ whole genome shotgun (WGS) entry which is preliminary data.</text>
</comment>
<comment type="subcellular location">
    <subcellularLocation>
        <location evidence="1">Chromosome</location>
        <location evidence="1">Centromere</location>
    </subcellularLocation>
    <subcellularLocation>
        <location evidence="9">Nucleus</location>
    </subcellularLocation>
    <subcellularLocation>
        <location evidence="9">Chromosome</location>
        <location evidence="9">Centromere</location>
        <location evidence="9">Kinetochore</location>
    </subcellularLocation>
</comment>
<evidence type="ECO:0000256" key="8">
    <source>
        <dbReference type="ARBA" id="ARBA00023328"/>
    </source>
</evidence>
<comment type="function">
    <text evidence="9">Acts as a component of the essential kinetochore-associated NDC80 complex, which is required for chromosome segregation and spindle checkpoint activity.</text>
</comment>
<evidence type="ECO:0000256" key="2">
    <source>
        <dbReference type="ARBA" id="ARBA00006379"/>
    </source>
</evidence>
<dbReference type="PANTHER" id="PTHR14281:SF0">
    <property type="entry name" value="KINETOCHORE PROTEIN SPC25"/>
    <property type="match status" value="1"/>
</dbReference>
<comment type="similarity">
    <text evidence="2 9">Belongs to the SPC25 family.</text>
</comment>
<keyword evidence="8 9" id="KW-0137">Centromere</keyword>
<name>A0A396IFB2_MEDTR</name>
<evidence type="ECO:0000256" key="6">
    <source>
        <dbReference type="ARBA" id="ARBA00023054"/>
    </source>
</evidence>
<evidence type="ECO:0000313" key="13">
    <source>
        <dbReference type="EMBL" id="RHN63483.1"/>
    </source>
</evidence>
<dbReference type="InterPro" id="IPR045143">
    <property type="entry name" value="Spc25"/>
</dbReference>
<dbReference type="Gene3D" id="3.30.457.50">
    <property type="entry name" value="Chromosome segregation protein Spc25"/>
    <property type="match status" value="1"/>
</dbReference>
<dbReference type="EMBL" id="PSQE01000004">
    <property type="protein sequence ID" value="RHN63483.1"/>
    <property type="molecule type" value="Genomic_DNA"/>
</dbReference>
<evidence type="ECO:0000256" key="7">
    <source>
        <dbReference type="ARBA" id="ARBA00023306"/>
    </source>
</evidence>
<keyword evidence="3 9" id="KW-0158">Chromosome</keyword>
<dbReference type="SUPFAM" id="SSF90257">
    <property type="entry name" value="Myosin rod fragments"/>
    <property type="match status" value="1"/>
</dbReference>
<keyword evidence="9" id="KW-0995">Kinetochore</keyword>